<dbReference type="PROSITE" id="PS51318">
    <property type="entry name" value="TAT"/>
    <property type="match status" value="1"/>
</dbReference>
<organism evidence="1 2">
    <name type="scientific">Platanthera guangdongensis</name>
    <dbReference type="NCBI Taxonomy" id="2320717"/>
    <lineage>
        <taxon>Eukaryota</taxon>
        <taxon>Viridiplantae</taxon>
        <taxon>Streptophyta</taxon>
        <taxon>Embryophyta</taxon>
        <taxon>Tracheophyta</taxon>
        <taxon>Spermatophyta</taxon>
        <taxon>Magnoliopsida</taxon>
        <taxon>Liliopsida</taxon>
        <taxon>Asparagales</taxon>
        <taxon>Orchidaceae</taxon>
        <taxon>Orchidoideae</taxon>
        <taxon>Orchideae</taxon>
        <taxon>Orchidinae</taxon>
        <taxon>Platanthera</taxon>
    </lineage>
</organism>
<evidence type="ECO:0000313" key="2">
    <source>
        <dbReference type="Proteomes" id="UP001412067"/>
    </source>
</evidence>
<keyword evidence="2" id="KW-1185">Reference proteome</keyword>
<dbReference type="InterPro" id="IPR006813">
    <property type="entry name" value="Glyco_trans_17"/>
</dbReference>
<reference evidence="1 2" key="1">
    <citation type="journal article" date="2022" name="Nat. Plants">
        <title>Genomes of leafy and leafless Platanthera orchids illuminate the evolution of mycoheterotrophy.</title>
        <authorList>
            <person name="Li M.H."/>
            <person name="Liu K.W."/>
            <person name="Li Z."/>
            <person name="Lu H.C."/>
            <person name="Ye Q.L."/>
            <person name="Zhang D."/>
            <person name="Wang J.Y."/>
            <person name="Li Y.F."/>
            <person name="Zhong Z.M."/>
            <person name="Liu X."/>
            <person name="Yu X."/>
            <person name="Liu D.K."/>
            <person name="Tu X.D."/>
            <person name="Liu B."/>
            <person name="Hao Y."/>
            <person name="Liao X.Y."/>
            <person name="Jiang Y.T."/>
            <person name="Sun W.H."/>
            <person name="Chen J."/>
            <person name="Chen Y.Q."/>
            <person name="Ai Y."/>
            <person name="Zhai J.W."/>
            <person name="Wu S.S."/>
            <person name="Zhou Z."/>
            <person name="Hsiao Y.Y."/>
            <person name="Wu W.L."/>
            <person name="Chen Y.Y."/>
            <person name="Lin Y.F."/>
            <person name="Hsu J.L."/>
            <person name="Li C.Y."/>
            <person name="Wang Z.W."/>
            <person name="Zhao X."/>
            <person name="Zhong W.Y."/>
            <person name="Ma X.K."/>
            <person name="Ma L."/>
            <person name="Huang J."/>
            <person name="Chen G.Z."/>
            <person name="Huang M.Z."/>
            <person name="Huang L."/>
            <person name="Peng D.H."/>
            <person name="Luo Y.B."/>
            <person name="Zou S.Q."/>
            <person name="Chen S.P."/>
            <person name="Lan S."/>
            <person name="Tsai W.C."/>
            <person name="Van de Peer Y."/>
            <person name="Liu Z.J."/>
        </authorList>
    </citation>
    <scope>NUCLEOTIDE SEQUENCE [LARGE SCALE GENOMIC DNA]</scope>
    <source>
        <strain evidence="1">Lor288</strain>
    </source>
</reference>
<proteinExistence type="predicted"/>
<dbReference type="EMBL" id="JBBWWR010000009">
    <property type="protein sequence ID" value="KAK8961279.1"/>
    <property type="molecule type" value="Genomic_DNA"/>
</dbReference>
<protein>
    <recommendedName>
        <fullName evidence="3">Beta-1,4-mannosyl-glycoprotein beta-1,4-N-acetylglucosaminyltransferase</fullName>
    </recommendedName>
</protein>
<evidence type="ECO:0000313" key="1">
    <source>
        <dbReference type="EMBL" id="KAK8961279.1"/>
    </source>
</evidence>
<dbReference type="Proteomes" id="UP001412067">
    <property type="component" value="Unassembled WGS sequence"/>
</dbReference>
<dbReference type="PANTHER" id="PTHR12224:SF25">
    <property type="entry name" value="BETA-1,4-N-ACETYLGLUCOSAMINYLTRANSFERASE FAMILY PROTEIN"/>
    <property type="match status" value="1"/>
</dbReference>
<dbReference type="PANTHER" id="PTHR12224">
    <property type="entry name" value="BETA-1,4-MANNOSYL-GLYCOPROTEIN BETA-1,4-N-ACETYLGLUCOSAMINYL-TRANSFERASE"/>
    <property type="match status" value="1"/>
</dbReference>
<dbReference type="Pfam" id="PF04724">
    <property type="entry name" value="Glyco_transf_17"/>
    <property type="match status" value="1"/>
</dbReference>
<evidence type="ECO:0008006" key="3">
    <source>
        <dbReference type="Google" id="ProtNLM"/>
    </source>
</evidence>
<dbReference type="InterPro" id="IPR006311">
    <property type="entry name" value="TAT_signal"/>
</dbReference>
<name>A0ABR2MCD4_9ASPA</name>
<sequence>MPRNTSRRRILPLILILSVTGALAAVFLLVADAHFLPYLLRHCGTRLPALHPPPPLLFPNAPATSLPPPRLLDLLELRLRSLLPVVHRFIILESNTTFTGIPKPLFFRRHLPCFSFAADKLVHRSITPPSSTPPLPPFDVESKLRSSMNSIIAGAGISPEDLLIMSDADEIPSPQTLDLLRWCDGMPPVLHLELRHYLYSFEFPVDYSSWRATANIFRPGETSYHHSRRSDVILADSGWHCSFCFRKIDDFVFKMTAYSHADMVRKQSFLDAGRIQRIICEGGDLFDMLPEEYRFKDLITKMGPIPRSQSAVSLPPALVENADMFRSCFQAAVCGRDSRRCRRRRQ</sequence>
<gene>
    <name evidence="1" type="ORF">KSP40_PGU022657</name>
</gene>
<accession>A0ABR2MCD4</accession>
<comment type="caution">
    <text evidence="1">The sequence shown here is derived from an EMBL/GenBank/DDBJ whole genome shotgun (WGS) entry which is preliminary data.</text>
</comment>